<dbReference type="InterPro" id="IPR045851">
    <property type="entry name" value="AMP-bd_C_sf"/>
</dbReference>
<evidence type="ECO:0000259" key="5">
    <source>
        <dbReference type="PROSITE" id="PS50075"/>
    </source>
</evidence>
<dbReference type="InterPro" id="IPR023213">
    <property type="entry name" value="CAT-like_dom_sf"/>
</dbReference>
<dbReference type="Gene3D" id="3.30.559.10">
    <property type="entry name" value="Chloramphenicol acetyltransferase-like domain"/>
    <property type="match status" value="2"/>
</dbReference>
<dbReference type="GO" id="GO:0005737">
    <property type="term" value="C:cytoplasm"/>
    <property type="evidence" value="ECO:0007669"/>
    <property type="project" value="TreeGrafter"/>
</dbReference>
<comment type="caution">
    <text evidence="6">The sequence shown here is derived from an EMBL/GenBank/DDBJ whole genome shotgun (WGS) entry which is preliminary data.</text>
</comment>
<accession>A0A7W7QH83</accession>
<dbReference type="GO" id="GO:0031177">
    <property type="term" value="F:phosphopantetheine binding"/>
    <property type="evidence" value="ECO:0007669"/>
    <property type="project" value="InterPro"/>
</dbReference>
<dbReference type="RefSeq" id="WP_184712302.1">
    <property type="nucleotide sequence ID" value="NZ_JACHJP010000001.1"/>
</dbReference>
<evidence type="ECO:0000256" key="1">
    <source>
        <dbReference type="ARBA" id="ARBA00001957"/>
    </source>
</evidence>
<sequence length="1558" mass="166469">MATDLAPTSHAQRALWFLHRWDGPSPTYNMPFALRLTGTPDETALRLAVADVAARHDILRTVLEPLDGLPYQRVEPGWTGDLVVLDVVGHDLEERVAQLVARPYDLERETPWGVWLLRGERGSLLLFVLHHVLADRWSFTVLARDLHVAYGARLAGGAPVCPEPAPRYGDYAREQHALLGSGDDPGSPMNRQIEEWRATLAGLPESVPLPADGPPAPDDHTGAEVSLTLPPETVRPLVALARKGRASLFMVLQAAVAALLHRYGAGEDVPLGVTVSGRGDRRWDDLVGPLVNPVVLRVDLSARPSLRDLVGRVRERGLWAYGRSAVPFDRLVDGLNPARSPGRNPLFQVMTLFEQADERAVPLGDLRGEAVPVSTATAKFDLTFVFVHHVADGTVDVVLNYADAMFGAATAHDLVTRFERLLTAAVAAPDTPLDRLDLLSPDEHRRGHALAHGPERPVERPESWVTRRFTELATAQPDRPAVLAQDGELTYGELDLWSNRLARYLVSRGAGPESVVALVLPRGAWTLVAVLATLKAGAAFLPLDPDHPSARNAALLRDAGARLVLTQGGGVSLPPEVEAVRLGRLDLVARLAALPGHDPAPDLAPPHPEQAAYVIYTSGSTGRPKGVVVGRAALATYLEWAVLHYPGLAGAALTHAPLTSDLNVTAALGPLMAGGHVVVGDFTDLTEPGPWPVTPVTFVKCTPSHLALLDDAHGERLAALRTLVVGGEALSGAHLRALRGAGHTPEVVNEYGPTEATVGCVVHSLSPDVPDSPVPVGAPADNCVVHILDHTLRPVPPGVTGELYLGGVQVARGYLGRPGATAARFVADPFVPGARLYRTGDLARRPVGGPIEYLGRVDGQLKVLGNRIEPGEVEAALASHENVAHAAVAVHPGGVDGRERLVGYVVPRRDNHNHGRHPGHDLDPGSELGYGLAHGPTPDHDSGLDSGSDHRSGHGLDPEEVRGYVARSLPPALVPAVVVVLDTLPLTPAGKVDRAALPAPVPAPRRGTAARGAAERRLCRLFAEVLGLPDVGVDEGFFALGGDSIAAIRLVGRARAEGMTFTARDVFERQSVQALLRDTRRDDSRRAAPTAGDGSGEVPVTPILAELLTRVAGSGSLRGYTQARLVSLPRGLGADHLTRAVQALLDTHDALRSRLLPPGDGHREWRHVIRPRGRVRAKDVLRAVPGELTGDLEARVSAALDPEVGEVTAFVRSGEGTGRDRLLVAVHHLAVDAVSWPILLGDLATACAQLAEHGQDDGVRLPATGTSPREWARHLRVTATGSACEETLDHWRGLARDAGAPLGGRPLDPRRDTIAATDSHTAVLPAEVAAPLAARSGAETQELLLAALALAVPRWCPHDEPPLLVEVEGHGREEALLPGCDLSRTVGWLTSQYPVSLRLDGTAPDQAPRLLAERLRATPFRGVEYGLLRHLNPRTAPLLAGLPRAQIGFNYWGRISGGSDGDWRPVEHDAVVRGHADPALPVPHCLEVNAALRDGPSGVELRVQWSWVEGPLTGTAVRALADTWEQQLRSLLWPSPVSLLDDLDQDELESLQREWRQA</sequence>
<dbReference type="CDD" id="cd05930">
    <property type="entry name" value="A_NRPS"/>
    <property type="match status" value="1"/>
</dbReference>
<dbReference type="Gene3D" id="3.40.50.980">
    <property type="match status" value="2"/>
</dbReference>
<dbReference type="InterPro" id="IPR010071">
    <property type="entry name" value="AA_adenyl_dom"/>
</dbReference>
<dbReference type="InterPro" id="IPR020845">
    <property type="entry name" value="AMP-binding_CS"/>
</dbReference>
<dbReference type="SUPFAM" id="SSF52777">
    <property type="entry name" value="CoA-dependent acyltransferases"/>
    <property type="match status" value="4"/>
</dbReference>
<evidence type="ECO:0000313" key="7">
    <source>
        <dbReference type="Proteomes" id="UP000552644"/>
    </source>
</evidence>
<feature type="domain" description="Carrier" evidence="5">
    <location>
        <begin position="1009"/>
        <end position="1083"/>
    </location>
</feature>
<dbReference type="InterPro" id="IPR000873">
    <property type="entry name" value="AMP-dep_synth/lig_dom"/>
</dbReference>
<dbReference type="NCBIfam" id="TIGR01733">
    <property type="entry name" value="AA-adenyl-dom"/>
    <property type="match status" value="1"/>
</dbReference>
<evidence type="ECO:0000256" key="2">
    <source>
        <dbReference type="ARBA" id="ARBA00022450"/>
    </source>
</evidence>
<dbReference type="Pfam" id="PF00501">
    <property type="entry name" value="AMP-binding"/>
    <property type="match status" value="1"/>
</dbReference>
<dbReference type="SMART" id="SM00823">
    <property type="entry name" value="PKS_PP"/>
    <property type="match status" value="1"/>
</dbReference>
<comment type="cofactor">
    <cofactor evidence="1">
        <name>pantetheine 4'-phosphate</name>
        <dbReference type="ChEBI" id="CHEBI:47942"/>
    </cofactor>
</comment>
<dbReference type="InterPro" id="IPR006162">
    <property type="entry name" value="Ppantetheine_attach_site"/>
</dbReference>
<evidence type="ECO:0000256" key="4">
    <source>
        <dbReference type="SAM" id="MobiDB-lite"/>
    </source>
</evidence>
<dbReference type="Gene3D" id="1.10.1200.10">
    <property type="entry name" value="ACP-like"/>
    <property type="match status" value="1"/>
</dbReference>
<dbReference type="PANTHER" id="PTHR45527">
    <property type="entry name" value="NONRIBOSOMAL PEPTIDE SYNTHETASE"/>
    <property type="match status" value="1"/>
</dbReference>
<keyword evidence="2" id="KW-0596">Phosphopantetheine</keyword>
<dbReference type="GO" id="GO:0044550">
    <property type="term" value="P:secondary metabolite biosynthetic process"/>
    <property type="evidence" value="ECO:0007669"/>
    <property type="project" value="TreeGrafter"/>
</dbReference>
<dbReference type="Gene3D" id="3.30.559.30">
    <property type="entry name" value="Nonribosomal peptide synthetase, condensation domain"/>
    <property type="match status" value="2"/>
</dbReference>
<dbReference type="PANTHER" id="PTHR45527:SF1">
    <property type="entry name" value="FATTY ACID SYNTHASE"/>
    <property type="match status" value="1"/>
</dbReference>
<gene>
    <name evidence="6" type="ORF">FHS44_000612</name>
</gene>
<dbReference type="InterPro" id="IPR036736">
    <property type="entry name" value="ACP-like_sf"/>
</dbReference>
<evidence type="ECO:0000256" key="3">
    <source>
        <dbReference type="ARBA" id="ARBA00022553"/>
    </source>
</evidence>
<dbReference type="GO" id="GO:0043041">
    <property type="term" value="P:amino acid activation for nonribosomal peptide biosynthetic process"/>
    <property type="evidence" value="ECO:0007669"/>
    <property type="project" value="TreeGrafter"/>
</dbReference>
<dbReference type="SUPFAM" id="SSF56801">
    <property type="entry name" value="Acetyl-CoA synthetase-like"/>
    <property type="match status" value="1"/>
</dbReference>
<dbReference type="InterPro" id="IPR020806">
    <property type="entry name" value="PKS_PP-bd"/>
</dbReference>
<dbReference type="PROSITE" id="PS00012">
    <property type="entry name" value="PHOSPHOPANTETHEINE"/>
    <property type="match status" value="1"/>
</dbReference>
<dbReference type="PROSITE" id="PS50075">
    <property type="entry name" value="CARRIER"/>
    <property type="match status" value="1"/>
</dbReference>
<keyword evidence="3" id="KW-0597">Phosphoprotein</keyword>
<keyword evidence="7" id="KW-1185">Reference proteome</keyword>
<dbReference type="PROSITE" id="PS00455">
    <property type="entry name" value="AMP_BINDING"/>
    <property type="match status" value="1"/>
</dbReference>
<feature type="region of interest" description="Disordered" evidence="4">
    <location>
        <begin position="908"/>
        <end position="958"/>
    </location>
</feature>
<feature type="region of interest" description="Disordered" evidence="4">
    <location>
        <begin position="1078"/>
        <end position="1098"/>
    </location>
</feature>
<dbReference type="EMBL" id="JACHJP010000001">
    <property type="protein sequence ID" value="MBB4913540.1"/>
    <property type="molecule type" value="Genomic_DNA"/>
</dbReference>
<dbReference type="GO" id="GO:0003824">
    <property type="term" value="F:catalytic activity"/>
    <property type="evidence" value="ECO:0007669"/>
    <property type="project" value="InterPro"/>
</dbReference>
<name>A0A7W7QH83_9ACTN</name>
<dbReference type="Gene3D" id="2.30.38.10">
    <property type="entry name" value="Luciferase, Domain 3"/>
    <property type="match status" value="1"/>
</dbReference>
<reference evidence="6 7" key="1">
    <citation type="submission" date="2020-08" db="EMBL/GenBank/DDBJ databases">
        <title>Genomic Encyclopedia of Type Strains, Phase III (KMG-III): the genomes of soil and plant-associated and newly described type strains.</title>
        <authorList>
            <person name="Whitman W."/>
        </authorList>
    </citation>
    <scope>NUCLEOTIDE SEQUENCE [LARGE SCALE GENOMIC DNA]</scope>
    <source>
        <strain evidence="6 7">CECT 8840</strain>
    </source>
</reference>
<proteinExistence type="predicted"/>
<dbReference type="GO" id="GO:0008610">
    <property type="term" value="P:lipid biosynthetic process"/>
    <property type="evidence" value="ECO:0007669"/>
    <property type="project" value="UniProtKB-ARBA"/>
</dbReference>
<dbReference type="Pfam" id="PF00668">
    <property type="entry name" value="Condensation"/>
    <property type="match status" value="2"/>
</dbReference>
<feature type="compositionally biased region" description="Basic and acidic residues" evidence="4">
    <location>
        <begin position="908"/>
        <end position="923"/>
    </location>
</feature>
<dbReference type="SUPFAM" id="SSF47336">
    <property type="entry name" value="ACP-like"/>
    <property type="match status" value="1"/>
</dbReference>
<dbReference type="InterPro" id="IPR009081">
    <property type="entry name" value="PP-bd_ACP"/>
</dbReference>
<dbReference type="FunFam" id="3.40.50.980:FF:000001">
    <property type="entry name" value="Non-ribosomal peptide synthetase"/>
    <property type="match status" value="1"/>
</dbReference>
<dbReference type="FunFam" id="1.10.1200.10:FF:000005">
    <property type="entry name" value="Nonribosomal peptide synthetase 1"/>
    <property type="match status" value="1"/>
</dbReference>
<protein>
    <submittedName>
        <fullName evidence="6">Amino acid adenylation domain-containing protein/non-ribosomal peptide synthase protein (TIGR01720 family)</fullName>
    </submittedName>
</protein>
<dbReference type="Pfam" id="PF00550">
    <property type="entry name" value="PP-binding"/>
    <property type="match status" value="1"/>
</dbReference>
<dbReference type="Proteomes" id="UP000552644">
    <property type="component" value="Unassembled WGS sequence"/>
</dbReference>
<feature type="compositionally biased region" description="Basic and acidic residues" evidence="4">
    <location>
        <begin position="937"/>
        <end position="958"/>
    </location>
</feature>
<organism evidence="6 7">
    <name type="scientific">Streptosporangium saharense</name>
    <dbReference type="NCBI Taxonomy" id="1706840"/>
    <lineage>
        <taxon>Bacteria</taxon>
        <taxon>Bacillati</taxon>
        <taxon>Actinomycetota</taxon>
        <taxon>Actinomycetes</taxon>
        <taxon>Streptosporangiales</taxon>
        <taxon>Streptosporangiaceae</taxon>
        <taxon>Streptosporangium</taxon>
    </lineage>
</organism>
<dbReference type="Gene3D" id="3.30.300.30">
    <property type="match status" value="1"/>
</dbReference>
<evidence type="ECO:0000313" key="6">
    <source>
        <dbReference type="EMBL" id="MBB4913540.1"/>
    </source>
</evidence>
<dbReference type="InterPro" id="IPR001242">
    <property type="entry name" value="Condensation_dom"/>
</dbReference>